<dbReference type="Pfam" id="PF00400">
    <property type="entry name" value="WD40"/>
    <property type="match status" value="12"/>
</dbReference>
<feature type="repeat" description="WD" evidence="3">
    <location>
        <begin position="1315"/>
        <end position="1358"/>
    </location>
</feature>
<feature type="repeat" description="WD" evidence="3">
    <location>
        <begin position="1139"/>
        <end position="1182"/>
    </location>
</feature>
<dbReference type="InterPro" id="IPR027417">
    <property type="entry name" value="P-loop_NTPase"/>
</dbReference>
<feature type="repeat" description="WD" evidence="3">
    <location>
        <begin position="1095"/>
        <end position="1138"/>
    </location>
</feature>
<dbReference type="PROSITE" id="PS50082">
    <property type="entry name" value="WD_REPEATS_2"/>
    <property type="match status" value="12"/>
</dbReference>
<keyword evidence="7" id="KW-1185">Reference proteome</keyword>
<feature type="repeat" description="WD" evidence="3">
    <location>
        <begin position="1359"/>
        <end position="1402"/>
    </location>
</feature>
<feature type="region of interest" description="Disordered" evidence="4">
    <location>
        <begin position="461"/>
        <end position="494"/>
    </location>
</feature>
<dbReference type="PANTHER" id="PTHR19846:SF0">
    <property type="entry name" value="PRE-MRNA PROCESSING FACTOR 4"/>
    <property type="match status" value="1"/>
</dbReference>
<dbReference type="Gene3D" id="2.130.10.10">
    <property type="entry name" value="YVTN repeat-like/Quinoprotein amine dehydrogenase"/>
    <property type="match status" value="4"/>
</dbReference>
<dbReference type="SMART" id="SM00382">
    <property type="entry name" value="AAA"/>
    <property type="match status" value="1"/>
</dbReference>
<evidence type="ECO:0000259" key="5">
    <source>
        <dbReference type="SMART" id="SM00382"/>
    </source>
</evidence>
<evidence type="ECO:0000256" key="3">
    <source>
        <dbReference type="PROSITE-ProRule" id="PRU00221"/>
    </source>
</evidence>
<dbReference type="PROSITE" id="PS00678">
    <property type="entry name" value="WD_REPEATS_1"/>
    <property type="match status" value="9"/>
</dbReference>
<feature type="domain" description="AAA+ ATPase" evidence="5">
    <location>
        <begin position="538"/>
        <end position="702"/>
    </location>
</feature>
<feature type="repeat" description="WD" evidence="3">
    <location>
        <begin position="1271"/>
        <end position="1314"/>
    </location>
</feature>
<dbReference type="GO" id="GO:0000398">
    <property type="term" value="P:mRNA splicing, via spliceosome"/>
    <property type="evidence" value="ECO:0007669"/>
    <property type="project" value="TreeGrafter"/>
</dbReference>
<accession>A0A931IDZ0</accession>
<feature type="repeat" description="WD" evidence="3">
    <location>
        <begin position="1534"/>
        <end position="1577"/>
    </location>
</feature>
<dbReference type="Pfam" id="PF20703">
    <property type="entry name" value="nSTAND1"/>
    <property type="match status" value="1"/>
</dbReference>
<proteinExistence type="predicted"/>
<dbReference type="CDD" id="cd00200">
    <property type="entry name" value="WD40"/>
    <property type="match status" value="2"/>
</dbReference>
<gene>
    <name evidence="6" type="ORF">IT779_25615</name>
</gene>
<evidence type="ECO:0000256" key="1">
    <source>
        <dbReference type="ARBA" id="ARBA00022574"/>
    </source>
</evidence>
<feature type="repeat" description="WD" evidence="3">
    <location>
        <begin position="1007"/>
        <end position="1043"/>
    </location>
</feature>
<dbReference type="SMART" id="SM00564">
    <property type="entry name" value="PQQ"/>
    <property type="match status" value="3"/>
</dbReference>
<dbReference type="PROSITE" id="PS50294">
    <property type="entry name" value="WD_REPEATS_REGION"/>
    <property type="match status" value="2"/>
</dbReference>
<reference evidence="6" key="1">
    <citation type="submission" date="2020-11" db="EMBL/GenBank/DDBJ databases">
        <title>Nocardia NEAU-351.nov., a novel actinomycete isolated from the cow dung.</title>
        <authorList>
            <person name="Zhang X."/>
        </authorList>
    </citation>
    <scope>NUCLEOTIDE SEQUENCE</scope>
    <source>
        <strain evidence="6">NEAU-351</strain>
    </source>
</reference>
<feature type="repeat" description="WD" evidence="3">
    <location>
        <begin position="1403"/>
        <end position="1446"/>
    </location>
</feature>
<dbReference type="PANTHER" id="PTHR19846">
    <property type="entry name" value="WD40 REPEAT PROTEIN"/>
    <property type="match status" value="1"/>
</dbReference>
<dbReference type="PRINTS" id="PR00320">
    <property type="entry name" value="GPROTEINBRPT"/>
</dbReference>
<evidence type="ECO:0000256" key="2">
    <source>
        <dbReference type="ARBA" id="ARBA00022737"/>
    </source>
</evidence>
<feature type="region of interest" description="Disordered" evidence="4">
    <location>
        <begin position="32"/>
        <end position="64"/>
    </location>
</feature>
<dbReference type="SUPFAM" id="SSF50978">
    <property type="entry name" value="WD40 repeat-like"/>
    <property type="match status" value="2"/>
</dbReference>
<dbReference type="InterPro" id="IPR003593">
    <property type="entry name" value="AAA+_ATPase"/>
</dbReference>
<dbReference type="Proteomes" id="UP000655751">
    <property type="component" value="Unassembled WGS sequence"/>
</dbReference>
<dbReference type="SMART" id="SM00320">
    <property type="entry name" value="WD40"/>
    <property type="match status" value="13"/>
</dbReference>
<keyword evidence="2" id="KW-0677">Repeat</keyword>
<feature type="repeat" description="WD" evidence="3">
    <location>
        <begin position="1490"/>
        <end position="1533"/>
    </location>
</feature>
<feature type="compositionally biased region" description="Basic and acidic residues" evidence="4">
    <location>
        <begin position="49"/>
        <end position="64"/>
    </location>
</feature>
<dbReference type="InterPro" id="IPR020472">
    <property type="entry name" value="WD40_PAC1"/>
</dbReference>
<comment type="caution">
    <text evidence="6">The sequence shown here is derived from an EMBL/GenBank/DDBJ whole genome shotgun (WGS) entry which is preliminary data.</text>
</comment>
<dbReference type="SUPFAM" id="SSF52540">
    <property type="entry name" value="P-loop containing nucleoside triphosphate hydrolases"/>
    <property type="match status" value="1"/>
</dbReference>
<dbReference type="InterPro" id="IPR015943">
    <property type="entry name" value="WD40/YVTN_repeat-like_dom_sf"/>
</dbReference>
<sequence length="1610" mass="173754">MIEALAAALNGRAAELDWRDLADSLWLAVHTPRSPDEQHTEPVAAPPRPDPRRLSPNRENDRLPGELRISGALRPLRHRRRPSRKTGADTALNIDETVEHHCRTGELIPIVEPATERWFREAAVVVDGGPTMIVWRETVAAFTRLLTHGGAFERVTRWTLDCESDPPLLRDRSGTGGPTGQLVDYAGRRLIFLFSDCVSGAWRDNHAAWDALELWGRYNPVVLVQTLPWRLWPATGLASGEVTVSGSGRGAPNRLLRVRYPWWSTEQRATAAGTPVVTLDESMLGDWARMVMACGRLSVPGVVAPAPEQSPFESRPARSDVDPREIVENFRATASEPANRLATLLSAVEVDLTITRLILRELVPGGRQVHIAEVLASGLFQRPNPNTPDSFEFTSRTREILNQYLSKTTALDVWSTVAPHLTRTGRQGTFSVVLEQAARKAQQTTAMARIAGEVADRLGIEPWNEAPPDAATAGPSQPTGESRPLTDSSAQQERRRVEFRTRLLTRAMGNYDNKGWWFCGRRSALAAITTWLGSPEPDRSMLVVTGAPGSGKSAVLGLIAVLADAEYRTDAVRVLDLPPEVIPAVGAVHVAIYAQNLSVDQVRDGIAAAAGVTAATVDELARALARRPTVLTVLIDAVDEATDGHAVARKLLRPLIDRAEGRLRLLIGARRSVLEDLGAGRDTIDLDSDRYADHAATIDYIERVLRGSFPGTVYADREPEQVRAIATAVADQARGSFLVAMLVATALSGADTIPDPGDPRWRRSLPRLPGEAMARDLRSRLGDAADRARNLLLPLAFAEGQGLPDKELWAPLAAGIAGVEYKHDDLTWLFRTAGSYVVEAHEAGYSAYRLHHQALADHLATDLALDVVHAKFVEVLRLRVPRLPDGRLDWSGAHPYILRHLATHAAHAGLVDELVTDTDYLVHAEPTALLAVLSTVVTAPAQLTRAVYRCSATHHRRLPPAGRRQVLAVDAARFQAGDRQEQLNRTLDWPARWATGNLADPAHRATFTGHVGAVTSVACMTIEGRPVAVTAGHDRTVRVWDLDAELERAVLTGHADWVTATACAVVDGRPVAVTTSFDATARVWDLRTGAEILAFTAHTDTVTSVSTTLVDGRPVAVTTSFDATARVWDLRTGAEILAFTAHTDTVTSVSTTLVDGRPVAVTTGRDRTARIWDLRTGAEILAFTAHTDWVTATTCTVIDGRPVAITTSYDRSARVWDLTAGVAVAEFTGHSDPVTAVACAYIAHEPVAVTTSYDRQIRIWDPRTGIERAAFTGHTNWVSAVACTGVDGHPVVVTAGWDQSVRVWDLDVSHHMRKASVHTDLVLAAAVHAVPGSGLAVTAGRDGTARVWDLSDGTEHTVFTGHTDWVTAVACACVDGDPVAVTTSRDDTVRVWDPRTGIERTKFTGHTHWVTAVACTSVDGDPVAVTTSRDDTVRVWDPRTGIERTILTGHTNPLCVACTTVDGTPVAVTAGDDRTVLVWDLRLGVLSKKLHGHTGSVNAVACTDIDGVPLAVTAGKDSSVRIWDLRSGTLIGTLTGHTGAVNGVACADIDGTPVAVTAGADQSIQIWNLRTMSPETVIDFPTPQQVVAVSAESEILLALGNDIAVLSRRS</sequence>
<evidence type="ECO:0000256" key="4">
    <source>
        <dbReference type="SAM" id="MobiDB-lite"/>
    </source>
</evidence>
<feature type="repeat" description="WD" evidence="3">
    <location>
        <begin position="1051"/>
        <end position="1094"/>
    </location>
</feature>
<feature type="repeat" description="WD" evidence="3">
    <location>
        <begin position="1227"/>
        <end position="1270"/>
    </location>
</feature>
<evidence type="ECO:0000313" key="7">
    <source>
        <dbReference type="Proteomes" id="UP000655751"/>
    </source>
</evidence>
<feature type="repeat" description="WD" evidence="3">
    <location>
        <begin position="1447"/>
        <end position="1482"/>
    </location>
</feature>
<keyword evidence="1 3" id="KW-0853">WD repeat</keyword>
<dbReference type="InterPro" id="IPR047738">
    <property type="entry name" value="SAV_2336-like_N"/>
</dbReference>
<name>A0A931IDZ0_9NOCA</name>
<organism evidence="6 7">
    <name type="scientific">Nocardia bovistercoris</name>
    <dbReference type="NCBI Taxonomy" id="2785916"/>
    <lineage>
        <taxon>Bacteria</taxon>
        <taxon>Bacillati</taxon>
        <taxon>Actinomycetota</taxon>
        <taxon>Actinomycetes</taxon>
        <taxon>Mycobacteriales</taxon>
        <taxon>Nocardiaceae</taxon>
        <taxon>Nocardia</taxon>
    </lineage>
</organism>
<dbReference type="GO" id="GO:0030621">
    <property type="term" value="F:U4 snRNA binding"/>
    <property type="evidence" value="ECO:0007669"/>
    <property type="project" value="TreeGrafter"/>
</dbReference>
<dbReference type="InterPro" id="IPR018391">
    <property type="entry name" value="PQQ_b-propeller_rpt"/>
</dbReference>
<feature type="compositionally biased region" description="Polar residues" evidence="4">
    <location>
        <begin position="474"/>
        <end position="491"/>
    </location>
</feature>
<protein>
    <recommendedName>
        <fullName evidence="5">AAA+ ATPase domain-containing protein</fullName>
    </recommendedName>
</protein>
<dbReference type="InterPro" id="IPR001680">
    <property type="entry name" value="WD40_rpt"/>
</dbReference>
<dbReference type="InterPro" id="IPR019775">
    <property type="entry name" value="WD40_repeat_CS"/>
</dbReference>
<dbReference type="GO" id="GO:0017070">
    <property type="term" value="F:U6 snRNA binding"/>
    <property type="evidence" value="ECO:0007669"/>
    <property type="project" value="TreeGrafter"/>
</dbReference>
<dbReference type="InterPro" id="IPR036322">
    <property type="entry name" value="WD40_repeat_dom_sf"/>
</dbReference>
<dbReference type="NCBIfam" id="NF041121">
    <property type="entry name" value="SAV_2336_NTERM"/>
    <property type="match status" value="1"/>
</dbReference>
<dbReference type="EMBL" id="JADMLG010000011">
    <property type="protein sequence ID" value="MBH0779654.1"/>
    <property type="molecule type" value="Genomic_DNA"/>
</dbReference>
<dbReference type="InterPro" id="IPR049052">
    <property type="entry name" value="nSTAND1"/>
</dbReference>
<evidence type="ECO:0000313" key="6">
    <source>
        <dbReference type="EMBL" id="MBH0779654.1"/>
    </source>
</evidence>
<dbReference type="RefSeq" id="WP_196151950.1">
    <property type="nucleotide sequence ID" value="NZ_JADMLG010000011.1"/>
</dbReference>